<feature type="domain" description="Nucleotidyl transferase" evidence="10">
    <location>
        <begin position="2"/>
        <end position="237"/>
    </location>
</feature>
<dbReference type="GO" id="GO:0008879">
    <property type="term" value="F:glucose-1-phosphate thymidylyltransferase activity"/>
    <property type="evidence" value="ECO:0007669"/>
    <property type="project" value="UniProtKB-EC"/>
</dbReference>
<organism evidence="11 12">
    <name type="scientific">Algoriphagus chordae</name>
    <dbReference type="NCBI Taxonomy" id="237019"/>
    <lineage>
        <taxon>Bacteria</taxon>
        <taxon>Pseudomonadati</taxon>
        <taxon>Bacteroidota</taxon>
        <taxon>Cytophagia</taxon>
        <taxon>Cytophagales</taxon>
        <taxon>Cyclobacteriaceae</taxon>
        <taxon>Algoriphagus</taxon>
    </lineage>
</organism>
<dbReference type="InterPro" id="IPR029044">
    <property type="entry name" value="Nucleotide-diphossugar_trans"/>
</dbReference>
<dbReference type="GO" id="GO:0046872">
    <property type="term" value="F:metal ion binding"/>
    <property type="evidence" value="ECO:0007669"/>
    <property type="project" value="UniProtKB-KW"/>
</dbReference>
<proteinExistence type="inferred from homology"/>
<dbReference type="PANTHER" id="PTHR43532">
    <property type="entry name" value="GLUCOSE-1-PHOSPHATE THYMIDYLYLTRANSFERASE"/>
    <property type="match status" value="1"/>
</dbReference>
<evidence type="ECO:0000256" key="8">
    <source>
        <dbReference type="ARBA" id="ARBA00049336"/>
    </source>
</evidence>
<evidence type="ECO:0000256" key="5">
    <source>
        <dbReference type="ARBA" id="ARBA00022695"/>
    </source>
</evidence>
<evidence type="ECO:0000256" key="9">
    <source>
        <dbReference type="RuleBase" id="RU003706"/>
    </source>
</evidence>
<keyword evidence="12" id="KW-1185">Reference proteome</keyword>
<dbReference type="OrthoDB" id="9803871at2"/>
<dbReference type="RefSeq" id="WP_111317095.1">
    <property type="nucleotide sequence ID" value="NZ_QKZT01000003.1"/>
</dbReference>
<comment type="caution">
    <text evidence="11">The sequence shown here is derived from an EMBL/GenBank/DDBJ whole genome shotgun (WGS) entry which is preliminary data.</text>
</comment>
<sequence>MKGIILAGGSGTRLYPLTISVSKQLMPVYDKPMIYYPLSVLMMAGIREVLIITTPEDSEAFQHLLGDGTQVGCSFEYAVQPSPDGLAQAFIIGEKFIGNDKVALILGDNIFYGSGLHKTLQAYTETDGGVVFAYHVKDPERYGVVEFDESNKAISIEEKPENPKSDFAVPGLYFYDNRVVEIAKKIKPSPRGELEITDINNEYLKLGELQVAILNRGTAWLDTGTHQSLLQAAQFVEVIEERQGLKIGCIEEIAYRAGFIGEEKLLEAADKLGKSGYGVYLRRLIK</sequence>
<protein>
    <recommendedName>
        <fullName evidence="3 9">Glucose-1-phosphate thymidylyltransferase</fullName>
        <ecNumber evidence="3 9">2.7.7.24</ecNumber>
    </recommendedName>
</protein>
<gene>
    <name evidence="11" type="ORF">LV85_01026</name>
</gene>
<reference evidence="11 12" key="1">
    <citation type="submission" date="2018-06" db="EMBL/GenBank/DDBJ databases">
        <title>Genomic Encyclopedia of Archaeal and Bacterial Type Strains, Phase II (KMG-II): from individual species to whole genera.</title>
        <authorList>
            <person name="Goeker M."/>
        </authorList>
    </citation>
    <scope>NUCLEOTIDE SEQUENCE [LARGE SCALE GENOMIC DNA]</scope>
    <source>
        <strain evidence="11 12">DSM 19830</strain>
    </source>
</reference>
<comment type="catalytic activity">
    <reaction evidence="8 9">
        <text>dTTP + alpha-D-glucose 1-phosphate + H(+) = dTDP-alpha-D-glucose + diphosphate</text>
        <dbReference type="Rhea" id="RHEA:15225"/>
        <dbReference type="ChEBI" id="CHEBI:15378"/>
        <dbReference type="ChEBI" id="CHEBI:33019"/>
        <dbReference type="ChEBI" id="CHEBI:37568"/>
        <dbReference type="ChEBI" id="CHEBI:57477"/>
        <dbReference type="ChEBI" id="CHEBI:58601"/>
        <dbReference type="EC" id="2.7.7.24"/>
    </reaction>
</comment>
<evidence type="ECO:0000313" key="12">
    <source>
        <dbReference type="Proteomes" id="UP000248882"/>
    </source>
</evidence>
<name>A0A2W7R6N7_9BACT</name>
<dbReference type="PANTHER" id="PTHR43532:SF1">
    <property type="entry name" value="GLUCOSE-1-PHOSPHATE THYMIDYLYLTRANSFERASE 1"/>
    <property type="match status" value="1"/>
</dbReference>
<keyword evidence="5 9" id="KW-0548">Nucleotidyltransferase</keyword>
<dbReference type="Pfam" id="PF00483">
    <property type="entry name" value="NTP_transferase"/>
    <property type="match status" value="1"/>
</dbReference>
<dbReference type="Gene3D" id="3.90.550.10">
    <property type="entry name" value="Spore Coat Polysaccharide Biosynthesis Protein SpsA, Chain A"/>
    <property type="match status" value="1"/>
</dbReference>
<dbReference type="NCBIfam" id="TIGR01207">
    <property type="entry name" value="rmlA"/>
    <property type="match status" value="1"/>
</dbReference>
<evidence type="ECO:0000259" key="10">
    <source>
        <dbReference type="Pfam" id="PF00483"/>
    </source>
</evidence>
<dbReference type="EMBL" id="QKZT01000003">
    <property type="protein sequence ID" value="PZX55801.1"/>
    <property type="molecule type" value="Genomic_DNA"/>
</dbReference>
<evidence type="ECO:0000313" key="11">
    <source>
        <dbReference type="EMBL" id="PZX55801.1"/>
    </source>
</evidence>
<evidence type="ECO:0000256" key="3">
    <source>
        <dbReference type="ARBA" id="ARBA00012461"/>
    </source>
</evidence>
<evidence type="ECO:0000256" key="6">
    <source>
        <dbReference type="ARBA" id="ARBA00022723"/>
    </source>
</evidence>
<dbReference type="CDD" id="cd02538">
    <property type="entry name" value="G1P_TT_short"/>
    <property type="match status" value="1"/>
</dbReference>
<dbReference type="InterPro" id="IPR005835">
    <property type="entry name" value="NTP_transferase_dom"/>
</dbReference>
<keyword evidence="4 9" id="KW-0808">Transferase</keyword>
<comment type="cofactor">
    <cofactor evidence="1">
        <name>Mg(2+)</name>
        <dbReference type="ChEBI" id="CHEBI:18420"/>
    </cofactor>
</comment>
<dbReference type="AlphaFoldDB" id="A0A2W7R6N7"/>
<comment type="similarity">
    <text evidence="2 9">Belongs to the glucose-1-phosphate thymidylyltransferase family.</text>
</comment>
<dbReference type="EC" id="2.7.7.24" evidence="3 9"/>
<keyword evidence="6 9" id="KW-0479">Metal-binding</keyword>
<keyword evidence="7 9" id="KW-0460">Magnesium</keyword>
<evidence type="ECO:0000256" key="7">
    <source>
        <dbReference type="ARBA" id="ARBA00022842"/>
    </source>
</evidence>
<dbReference type="FunFam" id="3.90.550.10:FF:000023">
    <property type="entry name" value="Glucose-1-phosphate thymidylyltransferase"/>
    <property type="match status" value="1"/>
</dbReference>
<dbReference type="SUPFAM" id="SSF53448">
    <property type="entry name" value="Nucleotide-diphospho-sugar transferases"/>
    <property type="match status" value="1"/>
</dbReference>
<accession>A0A2W7R6N7</accession>
<dbReference type="Proteomes" id="UP000248882">
    <property type="component" value="Unassembled WGS sequence"/>
</dbReference>
<evidence type="ECO:0000256" key="1">
    <source>
        <dbReference type="ARBA" id="ARBA00001946"/>
    </source>
</evidence>
<evidence type="ECO:0000256" key="4">
    <source>
        <dbReference type="ARBA" id="ARBA00022679"/>
    </source>
</evidence>
<evidence type="ECO:0000256" key="2">
    <source>
        <dbReference type="ARBA" id="ARBA00010480"/>
    </source>
</evidence>
<dbReference type="InterPro" id="IPR005907">
    <property type="entry name" value="G1P_thy_trans_s"/>
</dbReference>
<comment type="function">
    <text evidence="9">Catalyzes the formation of dTDP-glucose, from dTTP and glucose 1-phosphate, as well as its pyrophosphorolysis.</text>
</comment>